<keyword evidence="2" id="KW-0238">DNA-binding</keyword>
<evidence type="ECO:0000313" key="7">
    <source>
        <dbReference type="Proteomes" id="UP000276178"/>
    </source>
</evidence>
<keyword evidence="8" id="KW-1185">Reference proteome</keyword>
<organism evidence="6 7">
    <name type="scientific">Brevibacillus agri</name>
    <dbReference type="NCBI Taxonomy" id="51101"/>
    <lineage>
        <taxon>Bacteria</taxon>
        <taxon>Bacillati</taxon>
        <taxon>Bacillota</taxon>
        <taxon>Bacilli</taxon>
        <taxon>Bacillales</taxon>
        <taxon>Paenibacillaceae</taxon>
        <taxon>Brevibacillus</taxon>
    </lineage>
</organism>
<evidence type="ECO:0000259" key="4">
    <source>
        <dbReference type="PROSITE" id="PS01124"/>
    </source>
</evidence>
<evidence type="ECO:0000256" key="2">
    <source>
        <dbReference type="ARBA" id="ARBA00023125"/>
    </source>
</evidence>
<gene>
    <name evidence="5" type="ORF">BAG01nite_42820</name>
    <name evidence="6" type="ORF">EB820_14175</name>
</gene>
<dbReference type="GO" id="GO:0043565">
    <property type="term" value="F:sequence-specific DNA binding"/>
    <property type="evidence" value="ECO:0007669"/>
    <property type="project" value="InterPro"/>
</dbReference>
<dbReference type="EMBL" id="BJOD01000062">
    <property type="protein sequence ID" value="GED28180.1"/>
    <property type="molecule type" value="Genomic_DNA"/>
</dbReference>
<dbReference type="PANTHER" id="PTHR43280">
    <property type="entry name" value="ARAC-FAMILY TRANSCRIPTIONAL REGULATOR"/>
    <property type="match status" value="1"/>
</dbReference>
<dbReference type="SUPFAM" id="SSF51215">
    <property type="entry name" value="Regulatory protein AraC"/>
    <property type="match status" value="1"/>
</dbReference>
<proteinExistence type="predicted"/>
<dbReference type="Proteomes" id="UP000317180">
    <property type="component" value="Unassembled WGS sequence"/>
</dbReference>
<keyword evidence="1" id="KW-0805">Transcription regulation</keyword>
<dbReference type="Pfam" id="PF12833">
    <property type="entry name" value="HTH_18"/>
    <property type="match status" value="1"/>
</dbReference>
<evidence type="ECO:0000256" key="1">
    <source>
        <dbReference type="ARBA" id="ARBA00023015"/>
    </source>
</evidence>
<dbReference type="RefSeq" id="WP_122953005.1">
    <property type="nucleotide sequence ID" value="NZ_BJOD01000062.1"/>
</dbReference>
<dbReference type="SUPFAM" id="SSF46689">
    <property type="entry name" value="Homeodomain-like"/>
    <property type="match status" value="2"/>
</dbReference>
<dbReference type="Proteomes" id="UP000276178">
    <property type="component" value="Unassembled WGS sequence"/>
</dbReference>
<sequence>MANFYEELAQDLAKVPLEVHGVYRTKLAGGLIYDGHVNQPTTKCAVIVCLRGQAEFRFDETERYTLEPGKVLLGGQHKRLEIQTAPDGFEYCLVHYLPVSPHGEDTRRLTDVSLLHAPLDPELHQLLEQLLKTASAPDSMGLLGKKALFYHLLNKVLQSERLHQNKDSHALIDEAILYIQENYAQPLSLGHLANRYGMKAKYFSYLFHKYVGIGPIDYLIQYRMNRAHELLLTGQFSVSAVAKSVGYLDAYYFSRLFKKHKGVSPGRIGLYLRRNRPS</sequence>
<dbReference type="AlphaFoldDB" id="A0A3M8AT03"/>
<dbReference type="InterPro" id="IPR009057">
    <property type="entry name" value="Homeodomain-like_sf"/>
</dbReference>
<dbReference type="PANTHER" id="PTHR43280:SF11">
    <property type="entry name" value="RCS-SPECIFIC HTH-TYPE TRANSCRIPTIONAL ACTIVATOR RCLR"/>
    <property type="match status" value="1"/>
</dbReference>
<dbReference type="OrthoDB" id="324626at2"/>
<keyword evidence="3" id="KW-0804">Transcription</keyword>
<evidence type="ECO:0000313" key="5">
    <source>
        <dbReference type="EMBL" id="GED28180.1"/>
    </source>
</evidence>
<protein>
    <submittedName>
        <fullName evidence="6">AraC family transcriptional regulator</fullName>
    </submittedName>
</protein>
<dbReference type="InterPro" id="IPR018060">
    <property type="entry name" value="HTH_AraC"/>
</dbReference>
<dbReference type="GeneID" id="82813539"/>
<comment type="caution">
    <text evidence="6">The sequence shown here is derived from an EMBL/GenBank/DDBJ whole genome shotgun (WGS) entry which is preliminary data.</text>
</comment>
<dbReference type="SMART" id="SM00342">
    <property type="entry name" value="HTH_ARAC"/>
    <property type="match status" value="1"/>
</dbReference>
<reference evidence="6 7" key="1">
    <citation type="submission" date="2018-10" db="EMBL/GenBank/DDBJ databases">
        <title>Phylogenomics of Brevibacillus.</title>
        <authorList>
            <person name="Dunlap C."/>
        </authorList>
    </citation>
    <scope>NUCLEOTIDE SEQUENCE [LARGE SCALE GENOMIC DNA]</scope>
    <source>
        <strain evidence="6 7">NRRL NRS 1219</strain>
    </source>
</reference>
<evidence type="ECO:0000256" key="3">
    <source>
        <dbReference type="ARBA" id="ARBA00023163"/>
    </source>
</evidence>
<dbReference type="GO" id="GO:0003700">
    <property type="term" value="F:DNA-binding transcription factor activity"/>
    <property type="evidence" value="ECO:0007669"/>
    <property type="project" value="InterPro"/>
</dbReference>
<dbReference type="InterPro" id="IPR037923">
    <property type="entry name" value="HTH-like"/>
</dbReference>
<evidence type="ECO:0000313" key="6">
    <source>
        <dbReference type="EMBL" id="RNB54311.1"/>
    </source>
</evidence>
<dbReference type="Gene3D" id="1.10.10.60">
    <property type="entry name" value="Homeodomain-like"/>
    <property type="match status" value="2"/>
</dbReference>
<feature type="domain" description="HTH araC/xylS-type" evidence="4">
    <location>
        <begin position="173"/>
        <end position="271"/>
    </location>
</feature>
<reference evidence="5 8" key="2">
    <citation type="submission" date="2019-06" db="EMBL/GenBank/DDBJ databases">
        <title>Whole genome shotgun sequence of Brevibacillus agri NBRC 15538.</title>
        <authorList>
            <person name="Hosoyama A."/>
            <person name="Uohara A."/>
            <person name="Ohji S."/>
            <person name="Ichikawa N."/>
        </authorList>
    </citation>
    <scope>NUCLEOTIDE SEQUENCE [LARGE SCALE GENOMIC DNA]</scope>
    <source>
        <strain evidence="5 8">NBRC 15538</strain>
    </source>
</reference>
<name>A0A3M8AT03_9BACL</name>
<dbReference type="EMBL" id="RHHN01000040">
    <property type="protein sequence ID" value="RNB54311.1"/>
    <property type="molecule type" value="Genomic_DNA"/>
</dbReference>
<evidence type="ECO:0000313" key="8">
    <source>
        <dbReference type="Proteomes" id="UP000317180"/>
    </source>
</evidence>
<dbReference type="PROSITE" id="PS01124">
    <property type="entry name" value="HTH_ARAC_FAMILY_2"/>
    <property type="match status" value="1"/>
</dbReference>
<accession>A0A3M8AT03</accession>